<name>A0A0G0S608_9BACT</name>
<dbReference type="Proteomes" id="UP000034793">
    <property type="component" value="Unassembled WGS sequence"/>
</dbReference>
<reference evidence="1 2" key="1">
    <citation type="journal article" date="2015" name="Nature">
        <title>rRNA introns, odd ribosomes, and small enigmatic genomes across a large radiation of phyla.</title>
        <authorList>
            <person name="Brown C.T."/>
            <person name="Hug L.A."/>
            <person name="Thomas B.C."/>
            <person name="Sharon I."/>
            <person name="Castelle C.J."/>
            <person name="Singh A."/>
            <person name="Wilkins M.J."/>
            <person name="Williams K.H."/>
            <person name="Banfield J.F."/>
        </authorList>
    </citation>
    <scope>NUCLEOTIDE SEQUENCE [LARGE SCALE GENOMIC DNA]</scope>
</reference>
<dbReference type="AlphaFoldDB" id="A0A0G0S608"/>
<accession>A0A0G0S608</accession>
<comment type="caution">
    <text evidence="1">The sequence shown here is derived from an EMBL/GenBank/DDBJ whole genome shotgun (WGS) entry which is preliminary data.</text>
</comment>
<evidence type="ECO:0000313" key="1">
    <source>
        <dbReference type="EMBL" id="KKR30150.1"/>
    </source>
</evidence>
<dbReference type="InterPro" id="IPR023214">
    <property type="entry name" value="HAD_sf"/>
</dbReference>
<dbReference type="Gene3D" id="1.20.1110.10">
    <property type="entry name" value="Calcium-transporting ATPase, transmembrane domain"/>
    <property type="match status" value="1"/>
</dbReference>
<dbReference type="EMBL" id="LBXL01000012">
    <property type="protein sequence ID" value="KKR30150.1"/>
    <property type="molecule type" value="Genomic_DNA"/>
</dbReference>
<proteinExistence type="predicted"/>
<evidence type="ECO:0000313" key="2">
    <source>
        <dbReference type="Proteomes" id="UP000034793"/>
    </source>
</evidence>
<organism evidence="1 2">
    <name type="scientific">Candidatus Woesebacteria bacterium GW2011_GWA1_39_8</name>
    <dbReference type="NCBI Taxonomy" id="1618552"/>
    <lineage>
        <taxon>Bacteria</taxon>
        <taxon>Candidatus Woeseibacteriota</taxon>
    </lineage>
</organism>
<dbReference type="Gene3D" id="3.40.50.1000">
    <property type="entry name" value="HAD superfamily/HAD-like"/>
    <property type="match status" value="1"/>
</dbReference>
<protein>
    <submittedName>
        <fullName evidence="1">Uncharacterized protein</fullName>
    </submittedName>
</protein>
<sequence>MQALKLLSKHGLNKSPAIEESSVVITEKNSIDALKPVADIVLLSDLITDFINATIESHKIFRRVYALFYSSNI</sequence>
<gene>
    <name evidence="1" type="ORF">UT61_C0012G0020</name>
</gene>